<gene>
    <name evidence="4" type="ORF">SAMN05443668_1011053</name>
</gene>
<sequence>MRKTGLLALLVAGLVALTSCSSEDGDASAGAADTNATVTVRLKLEPTSLDLTTVAGAALDQVLLDNVYQGLLTRDASDKIVPSLASEYEAAPDGLSYTFTLNPKATFHDGSPVTAADVVWSYEQVLSPKSANPNKIDFAQVASVTAPDEKTVKIALKQRDSNFTYALTNRAGVVYKKGATGLADSENGTGPFTLDKWQRGASLTFLRHDEYWGEEAKVAKVVFRYIPDDNAANNATLAGDIDVLTALDPKLLAPYENNQDFAVQEGIASDKIVLGFNNAYGPLKDVRVRRAIRQAIDKDGLISSYGEGIRIGGPVASTDPWYDESLTSIDKYDPAAAKKLLAEAGVSNLKLTLTVANFYPPLYAEYVTSQLKQVGITVEIKSVPFATWLDTVFTEANYQLSIVDHAEARDIGIWANPKYYFRYDSKAVQKLVADAQVAPSEDQRDELLAQAAKQVSEDAAGDFLSGGQIHTVVRKGVEGFPKDSTSSRLNLASVTAS</sequence>
<dbReference type="PIRSF" id="PIRSF002741">
    <property type="entry name" value="MppA"/>
    <property type="match status" value="1"/>
</dbReference>
<dbReference type="Pfam" id="PF00496">
    <property type="entry name" value="SBP_bac_5"/>
    <property type="match status" value="1"/>
</dbReference>
<name>A0A1M7KAR4_9ACTN</name>
<dbReference type="CDD" id="cd08494">
    <property type="entry name" value="PBP2_NikA_DppA_OppA_like_6"/>
    <property type="match status" value="1"/>
</dbReference>
<protein>
    <submittedName>
        <fullName evidence="4">Peptide/nickel transport system substrate-binding protein</fullName>
    </submittedName>
</protein>
<dbReference type="PANTHER" id="PTHR30290:SF38">
    <property type="entry name" value="D,D-DIPEPTIDE-BINDING PERIPLASMIC PROTEIN DDPA-RELATED"/>
    <property type="match status" value="1"/>
</dbReference>
<feature type="chain" id="PRO_5039473020" evidence="2">
    <location>
        <begin position="22"/>
        <end position="497"/>
    </location>
</feature>
<evidence type="ECO:0000313" key="5">
    <source>
        <dbReference type="Proteomes" id="UP000184440"/>
    </source>
</evidence>
<dbReference type="GO" id="GO:0043190">
    <property type="term" value="C:ATP-binding cassette (ABC) transporter complex"/>
    <property type="evidence" value="ECO:0007669"/>
    <property type="project" value="InterPro"/>
</dbReference>
<dbReference type="Gene3D" id="3.10.105.10">
    <property type="entry name" value="Dipeptide-binding Protein, Domain 3"/>
    <property type="match status" value="1"/>
</dbReference>
<proteinExistence type="predicted"/>
<dbReference type="EMBL" id="FRCS01000001">
    <property type="protein sequence ID" value="SHM62073.1"/>
    <property type="molecule type" value="Genomic_DNA"/>
</dbReference>
<keyword evidence="1 2" id="KW-0732">Signal</keyword>
<organism evidence="4 5">
    <name type="scientific">Cryptosporangium aurantiacum</name>
    <dbReference type="NCBI Taxonomy" id="134849"/>
    <lineage>
        <taxon>Bacteria</taxon>
        <taxon>Bacillati</taxon>
        <taxon>Actinomycetota</taxon>
        <taxon>Actinomycetes</taxon>
        <taxon>Cryptosporangiales</taxon>
        <taxon>Cryptosporangiaceae</taxon>
        <taxon>Cryptosporangium</taxon>
    </lineage>
</organism>
<evidence type="ECO:0000256" key="2">
    <source>
        <dbReference type="SAM" id="SignalP"/>
    </source>
</evidence>
<dbReference type="InterPro" id="IPR039424">
    <property type="entry name" value="SBP_5"/>
</dbReference>
<dbReference type="PANTHER" id="PTHR30290">
    <property type="entry name" value="PERIPLASMIC BINDING COMPONENT OF ABC TRANSPORTER"/>
    <property type="match status" value="1"/>
</dbReference>
<dbReference type="SUPFAM" id="SSF53850">
    <property type="entry name" value="Periplasmic binding protein-like II"/>
    <property type="match status" value="1"/>
</dbReference>
<dbReference type="InterPro" id="IPR030678">
    <property type="entry name" value="Peptide/Ni-bd"/>
</dbReference>
<dbReference type="Proteomes" id="UP000184440">
    <property type="component" value="Unassembled WGS sequence"/>
</dbReference>
<evidence type="ECO:0000313" key="4">
    <source>
        <dbReference type="EMBL" id="SHM62073.1"/>
    </source>
</evidence>
<dbReference type="PROSITE" id="PS51257">
    <property type="entry name" value="PROKAR_LIPOPROTEIN"/>
    <property type="match status" value="1"/>
</dbReference>
<dbReference type="InterPro" id="IPR000914">
    <property type="entry name" value="SBP_5_dom"/>
</dbReference>
<dbReference type="Gene3D" id="3.40.190.10">
    <property type="entry name" value="Periplasmic binding protein-like II"/>
    <property type="match status" value="1"/>
</dbReference>
<feature type="domain" description="Solute-binding protein family 5" evidence="3">
    <location>
        <begin position="79"/>
        <end position="403"/>
    </location>
</feature>
<evidence type="ECO:0000259" key="3">
    <source>
        <dbReference type="Pfam" id="PF00496"/>
    </source>
</evidence>
<feature type="signal peptide" evidence="2">
    <location>
        <begin position="1"/>
        <end position="21"/>
    </location>
</feature>
<dbReference type="AlphaFoldDB" id="A0A1M7KAR4"/>
<accession>A0A1M7KAR4</accession>
<dbReference type="GO" id="GO:0042597">
    <property type="term" value="C:periplasmic space"/>
    <property type="evidence" value="ECO:0007669"/>
    <property type="project" value="UniProtKB-ARBA"/>
</dbReference>
<dbReference type="GO" id="GO:1904680">
    <property type="term" value="F:peptide transmembrane transporter activity"/>
    <property type="evidence" value="ECO:0007669"/>
    <property type="project" value="TreeGrafter"/>
</dbReference>
<dbReference type="GO" id="GO:0015833">
    <property type="term" value="P:peptide transport"/>
    <property type="evidence" value="ECO:0007669"/>
    <property type="project" value="TreeGrafter"/>
</dbReference>
<dbReference type="RefSeq" id="WP_073251910.1">
    <property type="nucleotide sequence ID" value="NZ_FRCS01000001.1"/>
</dbReference>
<keyword evidence="5" id="KW-1185">Reference proteome</keyword>
<reference evidence="4 5" key="1">
    <citation type="submission" date="2016-11" db="EMBL/GenBank/DDBJ databases">
        <authorList>
            <person name="Jaros S."/>
            <person name="Januszkiewicz K."/>
            <person name="Wedrychowicz H."/>
        </authorList>
    </citation>
    <scope>NUCLEOTIDE SEQUENCE [LARGE SCALE GENOMIC DNA]</scope>
    <source>
        <strain evidence="4 5">DSM 46144</strain>
    </source>
</reference>
<dbReference type="STRING" id="134849.SAMN05443668_1011053"/>
<evidence type="ECO:0000256" key="1">
    <source>
        <dbReference type="ARBA" id="ARBA00022729"/>
    </source>
</evidence>